<evidence type="ECO:0000313" key="1">
    <source>
        <dbReference type="EMBL" id="NAW35013.1"/>
    </source>
</evidence>
<protein>
    <submittedName>
        <fullName evidence="1">Uncharacterized protein</fullName>
    </submittedName>
</protein>
<evidence type="ECO:0000313" key="2">
    <source>
        <dbReference type="Proteomes" id="UP000487929"/>
    </source>
</evidence>
<reference evidence="1 2" key="1">
    <citation type="submission" date="2019-12" db="EMBL/GenBank/DDBJ databases">
        <title>Draft genome sequencing of Halomonas alimentaria DSM 15356.</title>
        <authorList>
            <person name="Pandiyan K."/>
            <person name="Kushwaha P."/>
            <person name="Gowdham M."/>
            <person name="Chakdar H."/>
            <person name="Singh A."/>
            <person name="Kumar M."/>
            <person name="Saxena A.K."/>
        </authorList>
    </citation>
    <scope>NUCLEOTIDE SEQUENCE [LARGE SCALE GENOMIC DNA]</scope>
    <source>
        <strain evidence="1 2">DSM 15356</strain>
    </source>
</reference>
<comment type="caution">
    <text evidence="1">The sequence shown here is derived from an EMBL/GenBank/DDBJ whole genome shotgun (WGS) entry which is preliminary data.</text>
</comment>
<dbReference type="AlphaFoldDB" id="A0A7X5AQI4"/>
<dbReference type="RefSeq" id="WP_161432248.1">
    <property type="nucleotide sequence ID" value="NZ_WUTT01000001.1"/>
</dbReference>
<organism evidence="1 2">
    <name type="scientific">Halomonas alimentaria</name>
    <dbReference type="NCBI Taxonomy" id="147248"/>
    <lineage>
        <taxon>Bacteria</taxon>
        <taxon>Pseudomonadati</taxon>
        <taxon>Pseudomonadota</taxon>
        <taxon>Gammaproteobacteria</taxon>
        <taxon>Oceanospirillales</taxon>
        <taxon>Halomonadaceae</taxon>
        <taxon>Halomonas</taxon>
    </lineage>
</organism>
<proteinExistence type="predicted"/>
<gene>
    <name evidence="1" type="ORF">GRB96_11365</name>
</gene>
<keyword evidence="2" id="KW-1185">Reference proteome</keyword>
<dbReference type="Proteomes" id="UP000487929">
    <property type="component" value="Unassembled WGS sequence"/>
</dbReference>
<dbReference type="EMBL" id="WUTT01000001">
    <property type="protein sequence ID" value="NAW35013.1"/>
    <property type="molecule type" value="Genomic_DNA"/>
</dbReference>
<sequence>MTHPALAPWKKVIALRTRLLRDLATHPQTSLSEADTELLRETVSDLENISEEMEHTEFSGEVIKHRWHPIDGGYQLEVVVDGRTLPPSEMYVIVAWSSELKTWVVADKYSSYEYFQVHKAKTLLSRKARHLANLKVAELHKSGPPRKLPVCVE</sequence>
<name>A0A7X5AQI4_9GAMM</name>
<accession>A0A7X5AQI4</accession>